<organism evidence="1 2">
    <name type="scientific">Rehmannia glutinosa</name>
    <name type="common">Chinese foxglove</name>
    <dbReference type="NCBI Taxonomy" id="99300"/>
    <lineage>
        <taxon>Eukaryota</taxon>
        <taxon>Viridiplantae</taxon>
        <taxon>Streptophyta</taxon>
        <taxon>Embryophyta</taxon>
        <taxon>Tracheophyta</taxon>
        <taxon>Spermatophyta</taxon>
        <taxon>Magnoliopsida</taxon>
        <taxon>eudicotyledons</taxon>
        <taxon>Gunneridae</taxon>
        <taxon>Pentapetalae</taxon>
        <taxon>asterids</taxon>
        <taxon>lamiids</taxon>
        <taxon>Lamiales</taxon>
        <taxon>Orobanchaceae</taxon>
        <taxon>Rehmannieae</taxon>
        <taxon>Rehmannia</taxon>
    </lineage>
</organism>
<keyword evidence="2" id="KW-1185">Reference proteome</keyword>
<gene>
    <name evidence="1" type="ORF">DH2020_043399</name>
</gene>
<dbReference type="EMBL" id="JABTTQ020002628">
    <property type="protein sequence ID" value="KAK6122873.1"/>
    <property type="molecule type" value="Genomic_DNA"/>
</dbReference>
<evidence type="ECO:0000313" key="2">
    <source>
        <dbReference type="Proteomes" id="UP001318860"/>
    </source>
</evidence>
<name>A0ABR0UJT0_REHGL</name>
<evidence type="ECO:0000313" key="1">
    <source>
        <dbReference type="EMBL" id="KAK6122873.1"/>
    </source>
</evidence>
<accession>A0ABR0UJT0</accession>
<dbReference type="PANTHER" id="PTHR34033">
    <property type="entry name" value="AP-5 COMPLEX SUBUNIT BETA-1"/>
    <property type="match status" value="1"/>
</dbReference>
<protein>
    <recommendedName>
        <fullName evidence="3">Adaptor-related protein complex 5 beta subunit</fullName>
    </recommendedName>
</protein>
<dbReference type="SUPFAM" id="SSF48371">
    <property type="entry name" value="ARM repeat"/>
    <property type="match status" value="1"/>
</dbReference>
<dbReference type="InterPro" id="IPR016024">
    <property type="entry name" value="ARM-type_fold"/>
</dbReference>
<reference evidence="1 2" key="1">
    <citation type="journal article" date="2021" name="Comput. Struct. Biotechnol. J.">
        <title>De novo genome assembly of the potent medicinal plant Rehmannia glutinosa using nanopore technology.</title>
        <authorList>
            <person name="Ma L."/>
            <person name="Dong C."/>
            <person name="Song C."/>
            <person name="Wang X."/>
            <person name="Zheng X."/>
            <person name="Niu Y."/>
            <person name="Chen S."/>
            <person name="Feng W."/>
        </authorList>
    </citation>
    <scope>NUCLEOTIDE SEQUENCE [LARGE SCALE GENOMIC DNA]</scope>
    <source>
        <strain evidence="1">DH-2019</strain>
    </source>
</reference>
<proteinExistence type="predicted"/>
<evidence type="ECO:0008006" key="3">
    <source>
        <dbReference type="Google" id="ProtNLM"/>
    </source>
</evidence>
<dbReference type="Proteomes" id="UP001318860">
    <property type="component" value="Unassembled WGS sequence"/>
</dbReference>
<comment type="caution">
    <text evidence="1">The sequence shown here is derived from an EMBL/GenBank/DDBJ whole genome shotgun (WGS) entry which is preliminary data.</text>
</comment>
<dbReference type="InterPro" id="IPR038741">
    <property type="entry name" value="AP5B1"/>
</dbReference>
<sequence>MAGKLLSPTEWESVIDDYNLGGAANLHRWTGGASVVDLCISSLLRKDFPVQLKLNLLTFLEHDSLDDSPLPSSSLSRLIDALRSVIQSPSDPFALKDQFLISTTAIFITSLLDNDELISGSPLRDLVELFLTIINRPNHGLDRHTRGVACECLRQLELAFPCLLSEITPHLWSLCQSERTHVSQWYVLLLSTTILNVVKLKPSGTSISSMSNATIPLIPFSVPQFLIDGVGSDFVWKEKEICYKELRRVVAAGTSGFFDEGAVLMAALHVRAIALPYFLGIYFKFLDSFQGQELEVASRIMLLSKEPQHHLVFRLLGLHWILGFFALIVGEDEAKKRSILDMSLRFYPTIFDPLAIKALKLDLLAYCSSLICNPGDASGLKGVEADKGVYQVTLFKDGLVSVSAFKWLPPWSTETAVAFRAFHKFLIGGSPHSDASSSSVGTLIESDIFYTLQVANEFVCTAPDAILYGLVGRCVASEVSRHVSLEEVLAAMGWGRQ</sequence>
<dbReference type="PANTHER" id="PTHR34033:SF1">
    <property type="entry name" value="AP-5 COMPLEX SUBUNIT BETA-1"/>
    <property type="match status" value="1"/>
</dbReference>